<dbReference type="GO" id="GO:0005524">
    <property type="term" value="F:ATP binding"/>
    <property type="evidence" value="ECO:0007669"/>
    <property type="project" value="UniProtKB-KW"/>
</dbReference>
<organism evidence="6">
    <name type="scientific">uncultured Desulfovibrio sp</name>
    <dbReference type="NCBI Taxonomy" id="167968"/>
    <lineage>
        <taxon>Bacteria</taxon>
        <taxon>Pseudomonadati</taxon>
        <taxon>Thermodesulfobacteriota</taxon>
        <taxon>Desulfovibrionia</taxon>
        <taxon>Desulfovibrionales</taxon>
        <taxon>Desulfovibrionaceae</taxon>
        <taxon>Desulfovibrio</taxon>
        <taxon>environmental samples</taxon>
    </lineage>
</organism>
<dbReference type="AlphaFoldDB" id="A0A212L0N3"/>
<keyword evidence="6" id="KW-0328">Glycosyltransferase</keyword>
<sequence>MSCLKNLCACAPARHGDVSISSARVGELAARAAILEAAAGPKPGLVCRDSQGAHKDMDYATFVRSALSLQGYFTQGHALGSATTTLEPQAVFPRLRSLGLKAEQDMFAATNGVNTHKGLIFSLGLFCAALGRLDRLGNAANVQALCRTAGSFVRGITGSDMAALPCGPHAAQLAIPGFRPHKARHARPKAMRPLLEKTLGRSLTPGEVIYVMYGMRGVRGEAEQGFPGVALACHSLRRHGVAVNLNRAMVHTLLELLARVEDTSLLWRGGGRGFALARAYAAATLDAGGLDTAHGRRTLDRMGAAFVRRRLSPGGCADMLATSVFLHLLGR</sequence>
<dbReference type="GO" id="GO:0046917">
    <property type="term" value="F:triphosphoribosyl-dephospho-CoA synthase activity"/>
    <property type="evidence" value="ECO:0007669"/>
    <property type="project" value="UniProtKB-EC"/>
</dbReference>
<dbReference type="EMBL" id="FMJC01000001">
    <property type="protein sequence ID" value="SCM71095.1"/>
    <property type="molecule type" value="Genomic_DNA"/>
</dbReference>
<reference evidence="6" key="1">
    <citation type="submission" date="2016-08" db="EMBL/GenBank/DDBJ databases">
        <authorList>
            <person name="Seilhamer J.J."/>
        </authorList>
    </citation>
    <scope>NUCLEOTIDE SEQUENCE</scope>
    <source>
        <strain evidence="6">86-1</strain>
    </source>
</reference>
<dbReference type="GO" id="GO:0051191">
    <property type="term" value="P:prosthetic group biosynthetic process"/>
    <property type="evidence" value="ECO:0007669"/>
    <property type="project" value="TreeGrafter"/>
</dbReference>
<evidence type="ECO:0000256" key="5">
    <source>
        <dbReference type="ARBA" id="ARBA00022840"/>
    </source>
</evidence>
<gene>
    <name evidence="6" type="ORF">KL86DES1_10861</name>
</gene>
<dbReference type="InterPro" id="IPR002736">
    <property type="entry name" value="CitG"/>
</dbReference>
<dbReference type="PANTHER" id="PTHR30201">
    <property type="entry name" value="TRIPHOSPHORIBOSYL-DEPHOSPHO-COA SYNTHASE"/>
    <property type="match status" value="1"/>
</dbReference>
<keyword evidence="5" id="KW-0067">ATP-binding</keyword>
<keyword evidence="4" id="KW-0547">Nucleotide-binding</keyword>
<dbReference type="Gene3D" id="1.10.4200.10">
    <property type="entry name" value="Triphosphoribosyl-dephospho-CoA protein"/>
    <property type="match status" value="1"/>
</dbReference>
<keyword evidence="3 6" id="KW-0808">Transferase</keyword>
<proteinExistence type="predicted"/>
<dbReference type="Pfam" id="PF01874">
    <property type="entry name" value="CitG"/>
    <property type="match status" value="1"/>
</dbReference>
<evidence type="ECO:0000313" key="6">
    <source>
        <dbReference type="EMBL" id="SCM71095.1"/>
    </source>
</evidence>
<evidence type="ECO:0000256" key="1">
    <source>
        <dbReference type="ARBA" id="ARBA00001210"/>
    </source>
</evidence>
<name>A0A212L0N3_9BACT</name>
<evidence type="ECO:0000256" key="4">
    <source>
        <dbReference type="ARBA" id="ARBA00022741"/>
    </source>
</evidence>
<dbReference type="GO" id="GO:0016757">
    <property type="term" value="F:glycosyltransferase activity"/>
    <property type="evidence" value="ECO:0007669"/>
    <property type="project" value="UniProtKB-KW"/>
</dbReference>
<dbReference type="EC" id="2.4.2.52" evidence="2"/>
<accession>A0A212L0N3</accession>
<evidence type="ECO:0000256" key="2">
    <source>
        <dbReference type="ARBA" id="ARBA00012074"/>
    </source>
</evidence>
<dbReference type="PANTHER" id="PTHR30201:SF2">
    <property type="entry name" value="2-(5''-TRIPHOSPHORIBOSYL)-3'-DEPHOSPHOCOENZYME-A SYNTHASE"/>
    <property type="match status" value="1"/>
</dbReference>
<comment type="catalytic activity">
    <reaction evidence="1">
        <text>3'-dephospho-CoA + ATP = 2'-(5''-triphospho-alpha-D-ribosyl)-3'-dephospho-CoA + adenine</text>
        <dbReference type="Rhea" id="RHEA:15117"/>
        <dbReference type="ChEBI" id="CHEBI:16708"/>
        <dbReference type="ChEBI" id="CHEBI:30616"/>
        <dbReference type="ChEBI" id="CHEBI:57328"/>
        <dbReference type="ChEBI" id="CHEBI:61378"/>
        <dbReference type="EC" id="2.4.2.52"/>
    </reaction>
</comment>
<evidence type="ECO:0000256" key="3">
    <source>
        <dbReference type="ARBA" id="ARBA00022679"/>
    </source>
</evidence>
<protein>
    <recommendedName>
        <fullName evidence="2">triphosphoribosyl-dephospho-CoA synthase</fullName>
        <ecNumber evidence="2">2.4.2.52</ecNumber>
    </recommendedName>
</protein>
<dbReference type="RefSeq" id="WP_179979636.1">
    <property type="nucleotide sequence ID" value="NZ_LT608333.1"/>
</dbReference>